<keyword evidence="1" id="KW-1133">Transmembrane helix</keyword>
<evidence type="ECO:0000313" key="3">
    <source>
        <dbReference type="EMBL" id="NVD44955.1"/>
    </source>
</evidence>
<feature type="transmembrane region" description="Helical" evidence="1">
    <location>
        <begin position="99"/>
        <end position="132"/>
    </location>
</feature>
<gene>
    <name evidence="3" type="ORF">HUV48_07960</name>
</gene>
<keyword evidence="1" id="KW-0472">Membrane</keyword>
<organism evidence="3 4">
    <name type="scientific">Qipengyuania atrilutea</name>
    <dbReference type="NCBI Taxonomy" id="2744473"/>
    <lineage>
        <taxon>Bacteria</taxon>
        <taxon>Pseudomonadati</taxon>
        <taxon>Pseudomonadota</taxon>
        <taxon>Alphaproteobacteria</taxon>
        <taxon>Sphingomonadales</taxon>
        <taxon>Erythrobacteraceae</taxon>
        <taxon>Qipengyuania</taxon>
    </lineage>
</organism>
<dbReference type="Proteomes" id="UP000561438">
    <property type="component" value="Unassembled WGS sequence"/>
</dbReference>
<comment type="caution">
    <text evidence="3">The sequence shown here is derived from an EMBL/GenBank/DDBJ whole genome shotgun (WGS) entry which is preliminary data.</text>
</comment>
<reference evidence="3 4" key="1">
    <citation type="submission" date="2020-06" db="EMBL/GenBank/DDBJ databases">
        <title>Altererythrobacter sp. HHU K3-1.</title>
        <authorList>
            <person name="Zhang D."/>
            <person name="Xue H."/>
        </authorList>
    </citation>
    <scope>NUCLEOTIDE SEQUENCE [LARGE SCALE GENOMIC DNA]</scope>
    <source>
        <strain evidence="3 4">HHU K3-1</strain>
    </source>
</reference>
<evidence type="ECO:0000313" key="4">
    <source>
        <dbReference type="Proteomes" id="UP000561438"/>
    </source>
</evidence>
<feature type="transmembrane region" description="Helical" evidence="1">
    <location>
        <begin position="65"/>
        <end position="87"/>
    </location>
</feature>
<protein>
    <submittedName>
        <fullName evidence="3">Glycerophosphoryl diester phosphodiesterase membrane domain-containing protein</fullName>
    </submittedName>
</protein>
<feature type="domain" description="Glycerophosphoryl diester phosphodiesterase membrane" evidence="2">
    <location>
        <begin position="139"/>
        <end position="248"/>
    </location>
</feature>
<dbReference type="InterPro" id="IPR018476">
    <property type="entry name" value="GlyceroP-diester-Pdiesterase_M"/>
</dbReference>
<dbReference type="EMBL" id="JABWGV010000002">
    <property type="protein sequence ID" value="NVD44955.1"/>
    <property type="molecule type" value="Genomic_DNA"/>
</dbReference>
<evidence type="ECO:0000259" key="2">
    <source>
        <dbReference type="Pfam" id="PF10110"/>
    </source>
</evidence>
<evidence type="ECO:0000256" key="1">
    <source>
        <dbReference type="SAM" id="Phobius"/>
    </source>
</evidence>
<feature type="transmembrane region" description="Helical" evidence="1">
    <location>
        <begin position="18"/>
        <end position="38"/>
    </location>
</feature>
<proteinExistence type="predicted"/>
<accession>A0A850H6Y5</accession>
<feature type="transmembrane region" description="Helical" evidence="1">
    <location>
        <begin position="223"/>
        <end position="249"/>
    </location>
</feature>
<feature type="transmembrane region" description="Helical" evidence="1">
    <location>
        <begin position="185"/>
        <end position="217"/>
    </location>
</feature>
<name>A0A850H6Y5_9SPHN</name>
<dbReference type="Pfam" id="PF10110">
    <property type="entry name" value="GPDPase_memb"/>
    <property type="match status" value="1"/>
</dbReference>
<feature type="transmembrane region" description="Helical" evidence="1">
    <location>
        <begin position="138"/>
        <end position="164"/>
    </location>
</feature>
<keyword evidence="4" id="KW-1185">Reference proteome</keyword>
<sequence length="265" mass="28234">MNRAWDEAVRIMRANPELLALLAGLFIFLPTFAIYLAVPEAMSMPANMTQETASTEMNAWMQRNALYVILLQVVQYIGILSMLALFARRKPTVGEAIKNAFIALLPLLAAQILLGLAFGLAGSLLIALGSALGSAGVFVMTLFVIGGAIYVAARLFALLPIVIFEKIYNPLKAIGDAWRLTKGQGFRLLAFFALLIIAAIVISAVLSGIAALIGAIASEQAALFVQAGFSALFAAISSAIFTVVIVALYRQFGSRKDPEARLPGA</sequence>
<keyword evidence="1" id="KW-0812">Transmembrane</keyword>
<dbReference type="AlphaFoldDB" id="A0A850H6Y5"/>